<keyword evidence="3 5" id="KW-0125">Carotenoid biosynthesis</keyword>
<evidence type="ECO:0000256" key="1">
    <source>
        <dbReference type="ARBA" id="ARBA00004829"/>
    </source>
</evidence>
<dbReference type="GO" id="GO:0016491">
    <property type="term" value="F:oxidoreductase activity"/>
    <property type="evidence" value="ECO:0007669"/>
    <property type="project" value="UniProtKB-KW"/>
</dbReference>
<protein>
    <submittedName>
        <fullName evidence="7">Phytoene desaturase family protein</fullName>
        <ecNumber evidence="7">1.-.-.-</ecNumber>
    </submittedName>
</protein>
<dbReference type="GO" id="GO:0016117">
    <property type="term" value="P:carotenoid biosynthetic process"/>
    <property type="evidence" value="ECO:0007669"/>
    <property type="project" value="UniProtKB-KW"/>
</dbReference>
<dbReference type="NCBIfam" id="TIGR02734">
    <property type="entry name" value="crtI_fam"/>
    <property type="match status" value="1"/>
</dbReference>
<comment type="similarity">
    <text evidence="2 5">Belongs to the carotenoid/retinoid oxidoreductase family.</text>
</comment>
<keyword evidence="4 5" id="KW-0560">Oxidoreductase</keyword>
<feature type="domain" description="Amine oxidase" evidence="6">
    <location>
        <begin position="12"/>
        <end position="485"/>
    </location>
</feature>
<evidence type="ECO:0000256" key="5">
    <source>
        <dbReference type="RuleBase" id="RU362075"/>
    </source>
</evidence>
<dbReference type="EC" id="1.-.-.-" evidence="7"/>
<dbReference type="Pfam" id="PF01593">
    <property type="entry name" value="Amino_oxidase"/>
    <property type="match status" value="1"/>
</dbReference>
<dbReference type="PRINTS" id="PR00419">
    <property type="entry name" value="ADXRDTASE"/>
</dbReference>
<dbReference type="AlphaFoldDB" id="A0AA49JDE5"/>
<evidence type="ECO:0000256" key="3">
    <source>
        <dbReference type="ARBA" id="ARBA00022746"/>
    </source>
</evidence>
<name>A0AA49JDE5_9BACT</name>
<dbReference type="InterPro" id="IPR014105">
    <property type="entry name" value="Carotenoid/retinoid_OxRdtase"/>
</dbReference>
<dbReference type="Gene3D" id="3.50.50.60">
    <property type="entry name" value="FAD/NAD(P)-binding domain"/>
    <property type="match status" value="2"/>
</dbReference>
<sequence>MQKRIIVIGAGFSGLSAATFLAHSGFDVTVLEKHDIPGGRARSFTENNFTFDMGPSWYWMPDVFDQYFESFNKKTQDYYNLIRLDPSYSVVFGKDQYINLPASMAGVYDLFEELEAGSSHKLSKFLEQAAYKYEVGMNNLVYKPSRSITEFISLRLLYDILRMDVFKSFHQHIRSFFTNEQIIRIMEFPILLLGALPQNTPALYSLMNYADIQLGTWYPMGGMYKVVEGMVKLAREVGVKFEFQQNVTSFGFNGNQITEVNTDQKTFEADIVVGSADYHYVETQLLPPAYRSYSESYWDQRSLAPSSLLYYLGVNKKLNNLNHHNLFFDQDFTPHARDIYETPQWPDNPLFYVSVTSKTDASVAPEGCENVFILIPVAPDLKDTPDVREHYYDLVMQRLESLTGQTIRDAVIFKRSYAHNDFVNDYNAFKGNAYGLANTLMQTAVLKPSLKSKKITNLYYTGQLTVPGPGVPPSLISGKVVAGEIEKDYQVNAAI</sequence>
<organism evidence="7">
    <name type="scientific">Roseihalotalea indica</name>
    <dbReference type="NCBI Taxonomy" id="2867963"/>
    <lineage>
        <taxon>Bacteria</taxon>
        <taxon>Pseudomonadati</taxon>
        <taxon>Bacteroidota</taxon>
        <taxon>Cytophagia</taxon>
        <taxon>Cytophagales</taxon>
        <taxon>Catalimonadaceae</taxon>
        <taxon>Roseihalotalea</taxon>
    </lineage>
</organism>
<dbReference type="EMBL" id="CP120682">
    <property type="protein sequence ID" value="WKN35801.1"/>
    <property type="molecule type" value="Genomic_DNA"/>
</dbReference>
<evidence type="ECO:0000256" key="4">
    <source>
        <dbReference type="ARBA" id="ARBA00023002"/>
    </source>
</evidence>
<dbReference type="SUPFAM" id="SSF51905">
    <property type="entry name" value="FAD/NAD(P)-binding domain"/>
    <property type="match status" value="1"/>
</dbReference>
<evidence type="ECO:0000313" key="7">
    <source>
        <dbReference type="EMBL" id="WKN35801.1"/>
    </source>
</evidence>
<accession>A0AA49JDE5</accession>
<evidence type="ECO:0000259" key="6">
    <source>
        <dbReference type="Pfam" id="PF01593"/>
    </source>
</evidence>
<proteinExistence type="inferred from homology"/>
<comment type="pathway">
    <text evidence="1 5">Carotenoid biosynthesis.</text>
</comment>
<reference evidence="7" key="2">
    <citation type="journal article" date="2024" name="Antonie Van Leeuwenhoek">
        <title>Roseihalotalea indica gen. nov., sp. nov., a halophilic Bacteroidetes from mesopelagic Southwest Indian Ocean with higher carbohydrate metabolic potential.</title>
        <authorList>
            <person name="Chen B."/>
            <person name="Zhang M."/>
            <person name="Lin D."/>
            <person name="Ye J."/>
            <person name="Tang K."/>
        </authorList>
    </citation>
    <scope>NUCLEOTIDE SEQUENCE</scope>
    <source>
        <strain evidence="7">TK19036</strain>
    </source>
</reference>
<gene>
    <name evidence="7" type="primary">crtI</name>
    <name evidence="7" type="ORF">K4G66_25875</name>
</gene>
<dbReference type="PANTHER" id="PTHR43734:SF1">
    <property type="entry name" value="PHYTOENE DESATURASE"/>
    <property type="match status" value="1"/>
</dbReference>
<dbReference type="PANTHER" id="PTHR43734">
    <property type="entry name" value="PHYTOENE DESATURASE"/>
    <property type="match status" value="1"/>
</dbReference>
<evidence type="ECO:0000256" key="2">
    <source>
        <dbReference type="ARBA" id="ARBA00006046"/>
    </source>
</evidence>
<dbReference type="InterPro" id="IPR002937">
    <property type="entry name" value="Amino_oxidase"/>
</dbReference>
<reference evidence="7" key="1">
    <citation type="journal article" date="2023" name="Comput. Struct. Biotechnol. J.">
        <title>Discovery of a novel marine Bacteroidetes with a rich repertoire of carbohydrate-active enzymes.</title>
        <authorList>
            <person name="Chen B."/>
            <person name="Liu G."/>
            <person name="Chen Q."/>
            <person name="Wang H."/>
            <person name="Liu L."/>
            <person name="Tang K."/>
        </authorList>
    </citation>
    <scope>NUCLEOTIDE SEQUENCE</scope>
    <source>
        <strain evidence="7">TK19036</strain>
    </source>
</reference>
<dbReference type="InterPro" id="IPR036188">
    <property type="entry name" value="FAD/NAD-bd_sf"/>
</dbReference>